<name>A0A0M2NLD8_9FIRM</name>
<protein>
    <submittedName>
        <fullName evidence="2">Uncharacterized protein</fullName>
    </submittedName>
</protein>
<dbReference type="AlphaFoldDB" id="A0A0M2NLD8"/>
<gene>
    <name evidence="2" type="ORF">CHK_0710</name>
</gene>
<evidence type="ECO:0000313" key="2">
    <source>
        <dbReference type="EMBL" id="KKI51786.1"/>
    </source>
</evidence>
<reference evidence="2 3" key="1">
    <citation type="submission" date="2015-04" db="EMBL/GenBank/DDBJ databases">
        <title>Draft genome sequence of bacteremic isolate Catabacter hongkongensis type strain HKU16T.</title>
        <authorList>
            <person name="Lau S.K."/>
            <person name="Teng J.L."/>
            <person name="Huang Y."/>
            <person name="Curreem S.O."/>
            <person name="Tsui S.K."/>
            <person name="Woo P.C."/>
        </authorList>
    </citation>
    <scope>NUCLEOTIDE SEQUENCE [LARGE SCALE GENOMIC DNA]</scope>
    <source>
        <strain evidence="2 3">HKU16</strain>
    </source>
</reference>
<accession>A0A0M2NLD8</accession>
<keyword evidence="1" id="KW-0175">Coiled coil</keyword>
<feature type="coiled-coil region" evidence="1">
    <location>
        <begin position="36"/>
        <end position="68"/>
    </location>
</feature>
<comment type="caution">
    <text evidence="2">The sequence shown here is derived from an EMBL/GenBank/DDBJ whole genome shotgun (WGS) entry which is preliminary data.</text>
</comment>
<evidence type="ECO:0000313" key="3">
    <source>
        <dbReference type="Proteomes" id="UP000034076"/>
    </source>
</evidence>
<dbReference type="EMBL" id="LAYJ01000065">
    <property type="protein sequence ID" value="KKI51786.1"/>
    <property type="molecule type" value="Genomic_DNA"/>
</dbReference>
<dbReference type="STRING" id="270498.CHK_0710"/>
<keyword evidence="3" id="KW-1185">Reference proteome</keyword>
<sequence length="69" mass="8465">MYKFREPTDRELNTEITRLESLLRIYKIDESTKIWVENEIERLQGIITKREEQKEEAKEKRKKKAKRAV</sequence>
<proteinExistence type="predicted"/>
<evidence type="ECO:0000256" key="1">
    <source>
        <dbReference type="SAM" id="Coils"/>
    </source>
</evidence>
<dbReference type="RefSeq" id="WP_046442660.1">
    <property type="nucleotide sequence ID" value="NZ_LAYJ01000065.1"/>
</dbReference>
<dbReference type="Proteomes" id="UP000034076">
    <property type="component" value="Unassembled WGS sequence"/>
</dbReference>
<organism evidence="2 3">
    <name type="scientific">Christensenella hongkongensis</name>
    <dbReference type="NCBI Taxonomy" id="270498"/>
    <lineage>
        <taxon>Bacteria</taxon>
        <taxon>Bacillati</taxon>
        <taxon>Bacillota</taxon>
        <taxon>Clostridia</taxon>
        <taxon>Christensenellales</taxon>
        <taxon>Christensenellaceae</taxon>
        <taxon>Christensenella</taxon>
    </lineage>
</organism>